<evidence type="ECO:0000259" key="2">
    <source>
        <dbReference type="Pfam" id="PF06439"/>
    </source>
</evidence>
<protein>
    <submittedName>
        <fullName evidence="3">Uncharacterized protein DUF1080</fullName>
    </submittedName>
</protein>
<feature type="signal peptide" evidence="1">
    <location>
        <begin position="1"/>
        <end position="30"/>
    </location>
</feature>
<dbReference type="AlphaFoldDB" id="A0A561Q4E9"/>
<dbReference type="GO" id="GO:0016787">
    <property type="term" value="F:hydrolase activity"/>
    <property type="evidence" value="ECO:0007669"/>
    <property type="project" value="InterPro"/>
</dbReference>
<comment type="caution">
    <text evidence="3">The sequence shown here is derived from an EMBL/GenBank/DDBJ whole genome shotgun (WGS) entry which is preliminary data.</text>
</comment>
<sequence length="248" mass="26995">MLITQSSGMKKLILGALTVGALIATSAVKAQQLNTLSAKEKKQGWVLLFDGTSTKGWHTYGKTEASPAWGVTDGAIGLDQAAKKNGAPGGDLVTNEEYENYELSLQWKISEGGNSGIIFSVHEDPSLGQTYLSGPEMQVLDDAKHSDGKIPKHNSGDLYDLIKAPKLAAKPVGQWNTARILKKDGHLTLWLNGVKTAETTMGTPEWDALVAKSKFHDWKAFGKYPKGHIALQDHGNDVWYRNIKIKVL</sequence>
<accession>A0A561Q4E9</accession>
<dbReference type="EMBL" id="VIWO01000001">
    <property type="protein sequence ID" value="TWF45244.1"/>
    <property type="molecule type" value="Genomic_DNA"/>
</dbReference>
<organism evidence="3 4">
    <name type="scientific">Chitinophaga polysaccharea</name>
    <dbReference type="NCBI Taxonomy" id="1293035"/>
    <lineage>
        <taxon>Bacteria</taxon>
        <taxon>Pseudomonadati</taxon>
        <taxon>Bacteroidota</taxon>
        <taxon>Chitinophagia</taxon>
        <taxon>Chitinophagales</taxon>
        <taxon>Chitinophagaceae</taxon>
        <taxon>Chitinophaga</taxon>
    </lineage>
</organism>
<keyword evidence="1" id="KW-0732">Signal</keyword>
<dbReference type="Gene3D" id="2.60.120.560">
    <property type="entry name" value="Exo-inulinase, domain 1"/>
    <property type="match status" value="1"/>
</dbReference>
<evidence type="ECO:0000313" key="3">
    <source>
        <dbReference type="EMBL" id="TWF45244.1"/>
    </source>
</evidence>
<proteinExistence type="predicted"/>
<dbReference type="Proteomes" id="UP000320811">
    <property type="component" value="Unassembled WGS sequence"/>
</dbReference>
<name>A0A561Q4E9_9BACT</name>
<dbReference type="InterPro" id="IPR010496">
    <property type="entry name" value="AL/BT2_dom"/>
</dbReference>
<feature type="chain" id="PRO_5021905794" evidence="1">
    <location>
        <begin position="31"/>
        <end position="248"/>
    </location>
</feature>
<keyword evidence="4" id="KW-1185">Reference proteome</keyword>
<gene>
    <name evidence="3" type="ORF">FHW36_1011171</name>
</gene>
<dbReference type="Pfam" id="PF06439">
    <property type="entry name" value="3keto-disac_hyd"/>
    <property type="match status" value="1"/>
</dbReference>
<evidence type="ECO:0000313" key="4">
    <source>
        <dbReference type="Proteomes" id="UP000320811"/>
    </source>
</evidence>
<evidence type="ECO:0000256" key="1">
    <source>
        <dbReference type="SAM" id="SignalP"/>
    </source>
</evidence>
<feature type="domain" description="3-keto-alpha-glucoside-1,2-lyase/3-keto-2-hydroxy-glucal hydratase" evidence="2">
    <location>
        <begin position="44"/>
        <end position="246"/>
    </location>
</feature>
<reference evidence="3 4" key="1">
    <citation type="submission" date="2019-06" db="EMBL/GenBank/DDBJ databases">
        <title>Sorghum-associated microbial communities from plants grown in Nebraska, USA.</title>
        <authorList>
            <person name="Schachtman D."/>
        </authorList>
    </citation>
    <scope>NUCLEOTIDE SEQUENCE [LARGE SCALE GENOMIC DNA]</scope>
    <source>
        <strain evidence="3 4">1209</strain>
    </source>
</reference>